<evidence type="ECO:0000256" key="2">
    <source>
        <dbReference type="ARBA" id="ARBA00010139"/>
    </source>
</evidence>
<evidence type="ECO:0000256" key="3">
    <source>
        <dbReference type="ARBA" id="ARBA00022630"/>
    </source>
</evidence>
<evidence type="ECO:0000256" key="5">
    <source>
        <dbReference type="ARBA" id="ARBA00023002"/>
    </source>
</evidence>
<dbReference type="Pfam" id="PF00743">
    <property type="entry name" value="FMO-like"/>
    <property type="match status" value="1"/>
</dbReference>
<dbReference type="SUPFAM" id="SSF51905">
    <property type="entry name" value="FAD/NAD(P)-binding domain"/>
    <property type="match status" value="1"/>
</dbReference>
<protein>
    <submittedName>
        <fullName evidence="7">NAD(P)/FAD-dependent oxidoreductase</fullName>
    </submittedName>
</protein>
<dbReference type="Pfam" id="PF13450">
    <property type="entry name" value="NAD_binding_8"/>
    <property type="match status" value="1"/>
</dbReference>
<accession>A0ABT3P1M7</accession>
<dbReference type="InterPro" id="IPR020946">
    <property type="entry name" value="Flavin_mOase-like"/>
</dbReference>
<name>A0ABT3P1M7_9PROT</name>
<organism evidence="7 8">
    <name type="scientific">Sabulicella glaciei</name>
    <dbReference type="NCBI Taxonomy" id="2984948"/>
    <lineage>
        <taxon>Bacteria</taxon>
        <taxon>Pseudomonadati</taxon>
        <taxon>Pseudomonadota</taxon>
        <taxon>Alphaproteobacteria</taxon>
        <taxon>Acetobacterales</taxon>
        <taxon>Acetobacteraceae</taxon>
        <taxon>Sabulicella</taxon>
    </lineage>
</organism>
<evidence type="ECO:0000256" key="4">
    <source>
        <dbReference type="ARBA" id="ARBA00022827"/>
    </source>
</evidence>
<sequence length="500" mass="56500">MFETKILPQAADPEAELVDVVIVGAGMSGIGAVWHLAQRLPGLRFVVLEALESFGGTWRVHRYPGIRSDSDLYTYGYSFKPWTGAPLATAEEILGYMQEVIEENDLGRFIRYHHRITGAHWDSASARWTIEGCHTDTGTSFQIQTGFLWMCQGYYRHAEGHMPDWPGMEHFGGRIIHAQTWPDELDLTGQRVVVIGAGATAATLVPAIAGRCAHVTLLQRSPIYYRSGRFALPMAEELRELRVPEEWIHEIVRRKIQYEQAKFARRSFTEPEAVKAELLAQAREHLGPDHPLDPHFTPSHRPWQQRIAFIPDGDLFRCVREGTASVVTDTVECFTECGIRLSSGQELQADIVVAATGFHLSVLGDIPFEVDGQKLDLAQTVTYRGMMFTGVPNLAWVFGYFRAAWTLRVDLVADFVCRLLEHMRQTGARQVEVALRPEDAEMPLHSWTDPEDFNPGYLMRGLHLLPKRGAKPEWGHSQDHWEDGKTFPAIALTDPVFVYR</sequence>
<evidence type="ECO:0000313" key="8">
    <source>
        <dbReference type="Proteomes" id="UP001526430"/>
    </source>
</evidence>
<keyword evidence="3" id="KW-0285">Flavoprotein</keyword>
<evidence type="ECO:0000256" key="1">
    <source>
        <dbReference type="ARBA" id="ARBA00001974"/>
    </source>
</evidence>
<comment type="cofactor">
    <cofactor evidence="1">
        <name>FAD</name>
        <dbReference type="ChEBI" id="CHEBI:57692"/>
    </cofactor>
</comment>
<dbReference type="PANTHER" id="PTHR43872:SF1">
    <property type="entry name" value="MONOOXYGENASE, PUTATIVE (AFU_ORTHOLOGUE AFUA_8G02570)-RELATED"/>
    <property type="match status" value="1"/>
</dbReference>
<dbReference type="Gene3D" id="3.50.50.60">
    <property type="entry name" value="FAD/NAD(P)-binding domain"/>
    <property type="match status" value="2"/>
</dbReference>
<evidence type="ECO:0000313" key="7">
    <source>
        <dbReference type="EMBL" id="MCW8088324.1"/>
    </source>
</evidence>
<dbReference type="InterPro" id="IPR051820">
    <property type="entry name" value="FAD-binding_MO"/>
</dbReference>
<keyword evidence="8" id="KW-1185">Reference proteome</keyword>
<comment type="similarity">
    <text evidence="2">Belongs to the FAD-binding monooxygenase family.</text>
</comment>
<evidence type="ECO:0000256" key="6">
    <source>
        <dbReference type="ARBA" id="ARBA00023033"/>
    </source>
</evidence>
<reference evidence="7 8" key="1">
    <citation type="submission" date="2022-10" db="EMBL/GenBank/DDBJ databases">
        <title>Roseococcus glaciei nov., sp. nov., isolated from glacier.</title>
        <authorList>
            <person name="Liu Q."/>
            <person name="Xin Y.-H."/>
        </authorList>
    </citation>
    <scope>NUCLEOTIDE SEQUENCE [LARGE SCALE GENOMIC DNA]</scope>
    <source>
        <strain evidence="7 8">MDT2-1-1</strain>
    </source>
</reference>
<comment type="caution">
    <text evidence="7">The sequence shown here is derived from an EMBL/GenBank/DDBJ whole genome shotgun (WGS) entry which is preliminary data.</text>
</comment>
<gene>
    <name evidence="7" type="ORF">OF850_22335</name>
</gene>
<keyword evidence="5" id="KW-0560">Oxidoreductase</keyword>
<dbReference type="InterPro" id="IPR036188">
    <property type="entry name" value="FAD/NAD-bd_sf"/>
</dbReference>
<proteinExistence type="inferred from homology"/>
<dbReference type="RefSeq" id="WP_301592522.1">
    <property type="nucleotide sequence ID" value="NZ_JAPFQI010000033.1"/>
</dbReference>
<dbReference type="Proteomes" id="UP001526430">
    <property type="component" value="Unassembled WGS sequence"/>
</dbReference>
<keyword evidence="6" id="KW-0503">Monooxygenase</keyword>
<dbReference type="EMBL" id="JAPFQI010000033">
    <property type="protein sequence ID" value="MCW8088324.1"/>
    <property type="molecule type" value="Genomic_DNA"/>
</dbReference>
<keyword evidence="4" id="KW-0274">FAD</keyword>
<dbReference type="PANTHER" id="PTHR43872">
    <property type="entry name" value="MONOOXYGENASE, PUTATIVE (AFU_ORTHOLOGUE AFUA_8G02570)-RELATED"/>
    <property type="match status" value="1"/>
</dbReference>